<evidence type="ECO:0000313" key="2">
    <source>
        <dbReference type="EMBL" id="CUS97827.1"/>
    </source>
</evidence>
<organism evidence="2 3">
    <name type="scientific">Kryptobacter tengchongensis</name>
    <dbReference type="NCBI Taxonomy" id="1643429"/>
    <lineage>
        <taxon>Bacteria</taxon>
        <taxon>Pseudomonadati</taxon>
        <taxon>Candidatus Kryptoniota</taxon>
        <taxon>Candidatus Kryptobacter</taxon>
    </lineage>
</organism>
<dbReference type="Pfam" id="PF16125">
    <property type="entry name" value="DUF4837"/>
    <property type="match status" value="1"/>
</dbReference>
<keyword evidence="1" id="KW-0732">Signal</keyword>
<accession>A0A916LIF5</accession>
<dbReference type="AlphaFoldDB" id="A0A916LIF5"/>
<proteinExistence type="predicted"/>
<feature type="chain" id="PRO_5037527034" description="DUF4837 family protein" evidence="1">
    <location>
        <begin position="21"/>
        <end position="352"/>
    </location>
</feature>
<dbReference type="Proteomes" id="UP000243105">
    <property type="component" value="Unassembled WGS sequence"/>
</dbReference>
<feature type="non-terminal residue" evidence="2">
    <location>
        <position position="352"/>
    </location>
</feature>
<sequence>MKKFLILLILSSFIISCSNLKPKATGDETEIITYIDSLLYIQLEQPLKSVFHRLLYTPQPESLFIIKPEFQIQSIDRLKYRKNLMFVSTLDDKSEIGLYVQNMLDPASKELIQKDSAYIFIKKNLWSNGQIILVLIAKDRENLLKHLTKDRNEIYIYFRDEFFAREMEGIISEGHNKKDIEKYLLQKYGWTMFVQHDYYIAKDSAQEKFVWLRRRTPEDMERFIFVHWIDSVYEPYRFFNQIWIAEKRNEITRKFYRTTRDDAWVIIADDPESIKHLYFFPVNFNGRYAIRVQGLWRFNDFTGGGPFISYVFYDSTQKRIYFLDGSIFAPRYEKKKLIVQIDALLHTFKTAS</sequence>
<gene>
    <name evidence="2" type="ORF">JGI25_00322</name>
</gene>
<dbReference type="InterPro" id="IPR032286">
    <property type="entry name" value="DUF4837"/>
</dbReference>
<evidence type="ECO:0000256" key="1">
    <source>
        <dbReference type="SAM" id="SignalP"/>
    </source>
</evidence>
<dbReference type="PROSITE" id="PS51257">
    <property type="entry name" value="PROKAR_LIPOPROTEIN"/>
    <property type="match status" value="1"/>
</dbReference>
<feature type="signal peptide" evidence="1">
    <location>
        <begin position="1"/>
        <end position="20"/>
    </location>
</feature>
<dbReference type="EMBL" id="CZVV01000012">
    <property type="protein sequence ID" value="CUS97827.1"/>
    <property type="molecule type" value="Genomic_DNA"/>
</dbReference>
<name>A0A916LIF5_KRYT1</name>
<evidence type="ECO:0008006" key="4">
    <source>
        <dbReference type="Google" id="ProtNLM"/>
    </source>
</evidence>
<reference evidence="2 3" key="1">
    <citation type="submission" date="2015-11" db="EMBL/GenBank/DDBJ databases">
        <authorList>
            <person name="Varghese N."/>
        </authorList>
    </citation>
    <scope>NUCLEOTIDE SEQUENCE [LARGE SCALE GENOMIC DNA]</scope>
    <source>
        <strain evidence="2 3">JGI-25</strain>
    </source>
</reference>
<comment type="caution">
    <text evidence="2">The sequence shown here is derived from an EMBL/GenBank/DDBJ whole genome shotgun (WGS) entry which is preliminary data.</text>
</comment>
<protein>
    <recommendedName>
        <fullName evidence="4">DUF4837 family protein</fullName>
    </recommendedName>
</protein>
<evidence type="ECO:0000313" key="3">
    <source>
        <dbReference type="Proteomes" id="UP000243105"/>
    </source>
</evidence>
<dbReference type="RefSeq" id="WP_072263582.1">
    <property type="nucleotide sequence ID" value="NZ_CZVV01000012.1"/>
</dbReference>